<protein>
    <recommendedName>
        <fullName evidence="3">DNA2/NAM7 helicase helicase domain-containing protein</fullName>
    </recommendedName>
</protein>
<dbReference type="EMBL" id="JAUCMV010000003">
    <property type="protein sequence ID" value="KAK0409108.1"/>
    <property type="molecule type" value="Genomic_DNA"/>
</dbReference>
<dbReference type="PANTHER" id="PTHR10887">
    <property type="entry name" value="DNA2/NAM7 HELICASE FAMILY"/>
    <property type="match status" value="1"/>
</dbReference>
<comment type="caution">
    <text evidence="1">The sequence shown here is derived from an EMBL/GenBank/DDBJ whole genome shotgun (WGS) entry which is preliminary data.</text>
</comment>
<evidence type="ECO:0000313" key="2">
    <source>
        <dbReference type="Proteomes" id="UP001175271"/>
    </source>
</evidence>
<accession>A0AA39HQL7</accession>
<sequence length="601" mass="68788">MLSTNEEYARRRPSTALSETKARRAFITNRCNNCYRVQSFATYDHYGGAEPHINNCMLPCAICRQPKRDCPHSLEAAGTVENRKALYESEYRKECARYGLRPSSAASVINITKFFDDLWPIVDELRAKGPVVNSADVRNHINAGNLIRALGFKPHQEMTLALEAEEERFHLYLKKFTTESYFVMKPVTVKDVGIIEDQNHKALREALESKNYEGLYWITQCSKSWKRFIEEHCDLGVTFKFTFRNNVIKTDSSKAAHVFIQGRHEYFYVFFMSGHEKADLHEGLWNALTRENNELRVCCTIQPHRKVENLIFDSWTQLKPPANSLASELFDPFFPGLERSGLNRTEIGMDLITRLLPVFALNKSQEVAVRSAFSNSLSVVWGPPGTGKTTVIETILAIWAVVMEMMTLRENLRSFTRSVTLLKSALVNKQLEVSSEIKMCVENAYKHCIFDPDRCVDINGMKCCASNRADVNMIPLVHRQYPQRLDLEFDDSMADGYDLSSDDAKNAVFWFMTVDMAILHSREMRFESLLVDECSAVTIPQLYGLFVAAQWPDFLCAVGDPKQLGPHPGTHMIDLDTTKQYTERKRRNLKTDKDLEKLSTV</sequence>
<name>A0AA39HQL7_9BILA</name>
<dbReference type="InterPro" id="IPR045055">
    <property type="entry name" value="DNA2/NAM7-like"/>
</dbReference>
<keyword evidence="2" id="KW-1185">Reference proteome</keyword>
<dbReference type="InterPro" id="IPR027417">
    <property type="entry name" value="P-loop_NTPase"/>
</dbReference>
<reference evidence="1" key="1">
    <citation type="submission" date="2023-06" db="EMBL/GenBank/DDBJ databases">
        <title>Genomic analysis of the entomopathogenic nematode Steinernema hermaphroditum.</title>
        <authorList>
            <person name="Schwarz E.M."/>
            <person name="Heppert J.K."/>
            <person name="Baniya A."/>
            <person name="Schwartz H.T."/>
            <person name="Tan C.-H."/>
            <person name="Antoshechkin I."/>
            <person name="Sternberg P.W."/>
            <person name="Goodrich-Blair H."/>
            <person name="Dillman A.R."/>
        </authorList>
    </citation>
    <scope>NUCLEOTIDE SEQUENCE</scope>
    <source>
        <strain evidence="1">PS9179</strain>
        <tissue evidence="1">Whole animal</tissue>
    </source>
</reference>
<evidence type="ECO:0000313" key="1">
    <source>
        <dbReference type="EMBL" id="KAK0409108.1"/>
    </source>
</evidence>
<dbReference type="AlphaFoldDB" id="A0AA39HQL7"/>
<dbReference type="Gene3D" id="3.40.50.300">
    <property type="entry name" value="P-loop containing nucleotide triphosphate hydrolases"/>
    <property type="match status" value="2"/>
</dbReference>
<dbReference type="SUPFAM" id="SSF52540">
    <property type="entry name" value="P-loop containing nucleoside triphosphate hydrolases"/>
    <property type="match status" value="1"/>
</dbReference>
<dbReference type="Pfam" id="PF13245">
    <property type="entry name" value="AAA_19"/>
    <property type="match status" value="1"/>
</dbReference>
<gene>
    <name evidence="1" type="ORF">QR680_004343</name>
</gene>
<evidence type="ECO:0008006" key="3">
    <source>
        <dbReference type="Google" id="ProtNLM"/>
    </source>
</evidence>
<organism evidence="1 2">
    <name type="scientific">Steinernema hermaphroditum</name>
    <dbReference type="NCBI Taxonomy" id="289476"/>
    <lineage>
        <taxon>Eukaryota</taxon>
        <taxon>Metazoa</taxon>
        <taxon>Ecdysozoa</taxon>
        <taxon>Nematoda</taxon>
        <taxon>Chromadorea</taxon>
        <taxon>Rhabditida</taxon>
        <taxon>Tylenchina</taxon>
        <taxon>Panagrolaimomorpha</taxon>
        <taxon>Strongyloidoidea</taxon>
        <taxon>Steinernematidae</taxon>
        <taxon>Steinernema</taxon>
    </lineage>
</organism>
<dbReference type="Proteomes" id="UP001175271">
    <property type="component" value="Unassembled WGS sequence"/>
</dbReference>
<proteinExistence type="predicted"/>